<evidence type="ECO:0008006" key="3">
    <source>
        <dbReference type="Google" id="ProtNLM"/>
    </source>
</evidence>
<proteinExistence type="predicted"/>
<dbReference type="AlphaFoldDB" id="A0A1E2US25"/>
<accession>A0A1E2US25</accession>
<protein>
    <recommendedName>
        <fullName evidence="3">DUF4145 domain-containing protein</fullName>
    </recommendedName>
</protein>
<comment type="caution">
    <text evidence="1">The sequence shown here is derived from an EMBL/GenBank/DDBJ whole genome shotgun (WGS) entry which is preliminary data.</text>
</comment>
<evidence type="ECO:0000313" key="1">
    <source>
        <dbReference type="EMBL" id="ODB97567.1"/>
    </source>
</evidence>
<organism evidence="1 2">
    <name type="scientific">Candidatus Thiodiazotropha endoloripes</name>
    <dbReference type="NCBI Taxonomy" id="1818881"/>
    <lineage>
        <taxon>Bacteria</taxon>
        <taxon>Pseudomonadati</taxon>
        <taxon>Pseudomonadota</taxon>
        <taxon>Gammaproteobacteria</taxon>
        <taxon>Chromatiales</taxon>
        <taxon>Sedimenticolaceae</taxon>
        <taxon>Candidatus Thiodiazotropha</taxon>
    </lineage>
</organism>
<sequence length="259" mass="29341">MNQEDAMNLLIQWLRDPNHGGYGSYGYDIYIPNLLRGFLIQEYRNDQQALEMRIRELIPVFYAVGWELCRRGILRPGVNKHQAQATEEGSAGAGYSITPFGAQWLEEADHDNWVPTEPGRFAEMLAEYRDLFGVGFHQRSQEAIKCYGAHAYVACAAMCGAAAESVILAAAIHKTDEDRVLSQYKAASGRKRIENLLVGKARTQLKDEYAGYSVLLRYWRDESAHGTQSSVQDNEAYTSLALLLRLCKFINDHWLELTQ</sequence>
<dbReference type="RefSeq" id="WP_069014352.1">
    <property type="nucleotide sequence ID" value="NZ_LVJW01000003.1"/>
</dbReference>
<keyword evidence="2" id="KW-1185">Reference proteome</keyword>
<evidence type="ECO:0000313" key="2">
    <source>
        <dbReference type="Proteomes" id="UP000094849"/>
    </source>
</evidence>
<dbReference type="OrthoDB" id="9256201at2"/>
<reference evidence="1 2" key="1">
    <citation type="submission" date="2016-03" db="EMBL/GenBank/DDBJ databases">
        <title>Chemosynthetic sulphur-oxidizing symbionts of marine invertebrate animals are capable of nitrogen fixation.</title>
        <authorList>
            <person name="Petersen J.M."/>
            <person name="Kemper A."/>
            <person name="Gruber-Vodicka H."/>
            <person name="Cardini U."/>
            <person name="Geest Mvander."/>
            <person name="Kleiner M."/>
            <person name="Bulgheresi S."/>
            <person name="Fussmann M."/>
            <person name="Herbold C."/>
            <person name="Seah B.K.B."/>
            <person name="Antony C.Paul."/>
            <person name="Liu D."/>
            <person name="Belitz A."/>
            <person name="Weber M."/>
        </authorList>
    </citation>
    <scope>NUCLEOTIDE SEQUENCE [LARGE SCALE GENOMIC DNA]</scope>
    <source>
        <strain evidence="1">G_D</strain>
    </source>
</reference>
<name>A0A1E2US25_9GAMM</name>
<gene>
    <name evidence="1" type="ORF">A3196_12855</name>
</gene>
<dbReference type="Proteomes" id="UP000094849">
    <property type="component" value="Unassembled WGS sequence"/>
</dbReference>
<dbReference type="EMBL" id="LVJZ01000003">
    <property type="protein sequence ID" value="ODB97567.1"/>
    <property type="molecule type" value="Genomic_DNA"/>
</dbReference>